<dbReference type="RefSeq" id="WP_304535251.1">
    <property type="nucleotide sequence ID" value="NZ_JAUQOM010000002.1"/>
</dbReference>
<evidence type="ECO:0000259" key="2">
    <source>
        <dbReference type="PROSITE" id="PS50164"/>
    </source>
</evidence>
<dbReference type="InterPro" id="IPR050190">
    <property type="entry name" value="UPF0213_domain"/>
</dbReference>
<comment type="similarity">
    <text evidence="1">Belongs to the UPF0213 family.</text>
</comment>
<dbReference type="Gene3D" id="3.40.1440.10">
    <property type="entry name" value="GIY-YIG endonuclease"/>
    <property type="match status" value="1"/>
</dbReference>
<dbReference type="Proteomes" id="UP001176471">
    <property type="component" value="Unassembled WGS sequence"/>
</dbReference>
<comment type="caution">
    <text evidence="3">The sequence shown here is derived from an EMBL/GenBank/DDBJ whole genome shotgun (WGS) entry which is preliminary data.</text>
</comment>
<proteinExistence type="inferred from homology"/>
<dbReference type="PROSITE" id="PS50164">
    <property type="entry name" value="GIY_YIG"/>
    <property type="match status" value="1"/>
</dbReference>
<dbReference type="PANTHER" id="PTHR34477:SF5">
    <property type="entry name" value="BSL5627 PROTEIN"/>
    <property type="match status" value="1"/>
</dbReference>
<dbReference type="Pfam" id="PF01541">
    <property type="entry name" value="GIY-YIG"/>
    <property type="match status" value="1"/>
</dbReference>
<dbReference type="InterPro" id="IPR035901">
    <property type="entry name" value="GIY-YIG_endonuc_sf"/>
</dbReference>
<gene>
    <name evidence="3" type="ORF">Q4610_06895</name>
</gene>
<name>A0ABT8ZJS1_9SPHN</name>
<dbReference type="PANTHER" id="PTHR34477">
    <property type="entry name" value="UPF0213 PROTEIN YHBQ"/>
    <property type="match status" value="1"/>
</dbReference>
<evidence type="ECO:0000313" key="3">
    <source>
        <dbReference type="EMBL" id="MDO7834770.1"/>
    </source>
</evidence>
<dbReference type="EMBL" id="JAUQOM010000002">
    <property type="protein sequence ID" value="MDO7834770.1"/>
    <property type="molecule type" value="Genomic_DNA"/>
</dbReference>
<accession>A0ABT8ZJS1</accession>
<keyword evidence="4" id="KW-1185">Reference proteome</keyword>
<reference evidence="3" key="1">
    <citation type="submission" date="2023-07" db="EMBL/GenBank/DDBJ databases">
        <title>Bacterial whole genome sequence for Sphingobium sp. HBC34.</title>
        <authorList>
            <person name="Le V."/>
            <person name="Ko S.-R."/>
            <person name="Ahn C.-Y."/>
            <person name="Oh H.-M."/>
        </authorList>
    </citation>
    <scope>NUCLEOTIDE SEQUENCE</scope>
    <source>
        <strain evidence="3">HBC34</strain>
    </source>
</reference>
<sequence length="97" mass="11569">MIKPGYVYLMASGQNGTLYLGVTSDLVQRVWQHRNGFGSAFSAKYGCRFLVWFEAHDDIQEARQRELRMKKWERAWKLRLIEESNPKWRDLFENILS</sequence>
<dbReference type="SUPFAM" id="SSF82771">
    <property type="entry name" value="GIY-YIG endonuclease"/>
    <property type="match status" value="1"/>
</dbReference>
<dbReference type="SMART" id="SM00465">
    <property type="entry name" value="GIYc"/>
    <property type="match status" value="1"/>
</dbReference>
<organism evidence="3 4">
    <name type="scientific">Sphingobium cyanobacteriorum</name>
    <dbReference type="NCBI Taxonomy" id="3063954"/>
    <lineage>
        <taxon>Bacteria</taxon>
        <taxon>Pseudomonadati</taxon>
        <taxon>Pseudomonadota</taxon>
        <taxon>Alphaproteobacteria</taxon>
        <taxon>Sphingomonadales</taxon>
        <taxon>Sphingomonadaceae</taxon>
        <taxon>Sphingobium</taxon>
    </lineage>
</organism>
<dbReference type="CDD" id="cd10448">
    <property type="entry name" value="GIY-YIG_unchar_3"/>
    <property type="match status" value="1"/>
</dbReference>
<evidence type="ECO:0000313" key="4">
    <source>
        <dbReference type="Proteomes" id="UP001176471"/>
    </source>
</evidence>
<feature type="domain" description="GIY-YIG" evidence="2">
    <location>
        <begin position="3"/>
        <end position="79"/>
    </location>
</feature>
<protein>
    <submittedName>
        <fullName evidence="3">GIY-YIG nuclease family protein</fullName>
    </submittedName>
</protein>
<evidence type="ECO:0000256" key="1">
    <source>
        <dbReference type="ARBA" id="ARBA00007435"/>
    </source>
</evidence>
<dbReference type="InterPro" id="IPR000305">
    <property type="entry name" value="GIY-YIG_endonuc"/>
</dbReference>